<dbReference type="AlphaFoldDB" id="A0A9D4T683"/>
<sequence>MSSRLLPSYPAGHIISLMAVDCTHISVAVAGVPKVAVGVLCVPVVLFALWRRVGTLPVVCCVAWQLLTLFLLMPFVKLQKKLWLRKLKWHDARLRKIADILSSVRLVKLYAWEETFADSVTELRRREVTEQFSSNLVDGLMDCIFVSSSSVMSTVVFTTLAGFYPDKVLTASLSFSCVYALSLLDPINGNIVTTKKTPGNSAGPRAFHEGTIPATGPQYSQHLDGPSVLVAW</sequence>
<evidence type="ECO:0000256" key="6">
    <source>
        <dbReference type="ARBA" id="ARBA00022840"/>
    </source>
</evidence>
<dbReference type="EMBL" id="JABSTV010001247">
    <property type="protein sequence ID" value="KAH7973083.1"/>
    <property type="molecule type" value="Genomic_DNA"/>
</dbReference>
<feature type="transmembrane region" description="Helical" evidence="9">
    <location>
        <begin position="56"/>
        <end position="76"/>
    </location>
</feature>
<comment type="subcellular location">
    <subcellularLocation>
        <location evidence="1">Endomembrane system</location>
        <topology evidence="1">Multi-pass membrane protein</topology>
    </subcellularLocation>
</comment>
<feature type="transmembrane region" description="Helical" evidence="9">
    <location>
        <begin position="25"/>
        <end position="50"/>
    </location>
</feature>
<keyword evidence="3 9" id="KW-0812">Transmembrane</keyword>
<dbReference type="Gene3D" id="1.20.1560.10">
    <property type="entry name" value="ABC transporter type 1, transmembrane domain"/>
    <property type="match status" value="1"/>
</dbReference>
<evidence type="ECO:0000256" key="2">
    <source>
        <dbReference type="ARBA" id="ARBA00022448"/>
    </source>
</evidence>
<keyword evidence="5" id="KW-0547">Nucleotide-binding</keyword>
<evidence type="ECO:0000256" key="5">
    <source>
        <dbReference type="ARBA" id="ARBA00022741"/>
    </source>
</evidence>
<proteinExistence type="predicted"/>
<feature type="domain" description="ABC transmembrane type-1" evidence="10">
    <location>
        <begin position="8"/>
        <end position="184"/>
    </location>
</feature>
<keyword evidence="8 9" id="KW-0472">Membrane</keyword>
<evidence type="ECO:0000259" key="10">
    <source>
        <dbReference type="PROSITE" id="PS50929"/>
    </source>
</evidence>
<dbReference type="InterPro" id="IPR011527">
    <property type="entry name" value="ABC1_TM_dom"/>
</dbReference>
<dbReference type="Pfam" id="PF00664">
    <property type="entry name" value="ABC_membrane"/>
    <property type="match status" value="1"/>
</dbReference>
<dbReference type="Proteomes" id="UP000821837">
    <property type="component" value="Chromosome 11"/>
</dbReference>
<evidence type="ECO:0000256" key="1">
    <source>
        <dbReference type="ARBA" id="ARBA00004127"/>
    </source>
</evidence>
<dbReference type="GO" id="GO:0140359">
    <property type="term" value="F:ABC-type transporter activity"/>
    <property type="evidence" value="ECO:0007669"/>
    <property type="project" value="InterPro"/>
</dbReference>
<dbReference type="GO" id="GO:0005524">
    <property type="term" value="F:ATP binding"/>
    <property type="evidence" value="ECO:0007669"/>
    <property type="project" value="UniProtKB-KW"/>
</dbReference>
<evidence type="ECO:0000313" key="11">
    <source>
        <dbReference type="EMBL" id="KAH7973083.1"/>
    </source>
</evidence>
<name>A0A9D4T683_RHISA</name>
<evidence type="ECO:0000313" key="12">
    <source>
        <dbReference type="Proteomes" id="UP000821837"/>
    </source>
</evidence>
<protein>
    <recommendedName>
        <fullName evidence="10">ABC transmembrane type-1 domain-containing protein</fullName>
    </recommendedName>
</protein>
<dbReference type="PANTHER" id="PTHR24223:SF443">
    <property type="entry name" value="MULTIDRUG-RESISTANCE LIKE PROTEIN 1, ISOFORM I"/>
    <property type="match status" value="1"/>
</dbReference>
<dbReference type="PROSITE" id="PS50929">
    <property type="entry name" value="ABC_TM1F"/>
    <property type="match status" value="1"/>
</dbReference>
<comment type="caution">
    <text evidence="11">The sequence shown here is derived from an EMBL/GenBank/DDBJ whole genome shotgun (WGS) entry which is preliminary data.</text>
</comment>
<keyword evidence="12" id="KW-1185">Reference proteome</keyword>
<evidence type="ECO:0000256" key="8">
    <source>
        <dbReference type="ARBA" id="ARBA00023136"/>
    </source>
</evidence>
<dbReference type="InterPro" id="IPR050173">
    <property type="entry name" value="ABC_transporter_C-like"/>
</dbReference>
<keyword evidence="7 9" id="KW-1133">Transmembrane helix</keyword>
<organism evidence="11 12">
    <name type="scientific">Rhipicephalus sanguineus</name>
    <name type="common">Brown dog tick</name>
    <name type="synonym">Ixodes sanguineus</name>
    <dbReference type="NCBI Taxonomy" id="34632"/>
    <lineage>
        <taxon>Eukaryota</taxon>
        <taxon>Metazoa</taxon>
        <taxon>Ecdysozoa</taxon>
        <taxon>Arthropoda</taxon>
        <taxon>Chelicerata</taxon>
        <taxon>Arachnida</taxon>
        <taxon>Acari</taxon>
        <taxon>Parasitiformes</taxon>
        <taxon>Ixodida</taxon>
        <taxon>Ixodoidea</taxon>
        <taxon>Ixodidae</taxon>
        <taxon>Rhipicephalinae</taxon>
        <taxon>Rhipicephalus</taxon>
        <taxon>Rhipicephalus</taxon>
    </lineage>
</organism>
<dbReference type="SUPFAM" id="SSF90123">
    <property type="entry name" value="ABC transporter transmembrane region"/>
    <property type="match status" value="1"/>
</dbReference>
<keyword evidence="2" id="KW-0813">Transport</keyword>
<evidence type="ECO:0000256" key="4">
    <source>
        <dbReference type="ARBA" id="ARBA00022737"/>
    </source>
</evidence>
<accession>A0A9D4T683</accession>
<evidence type="ECO:0000256" key="9">
    <source>
        <dbReference type="SAM" id="Phobius"/>
    </source>
</evidence>
<evidence type="ECO:0000256" key="3">
    <source>
        <dbReference type="ARBA" id="ARBA00022692"/>
    </source>
</evidence>
<reference evidence="11" key="2">
    <citation type="submission" date="2021-09" db="EMBL/GenBank/DDBJ databases">
        <authorList>
            <person name="Jia N."/>
            <person name="Wang J."/>
            <person name="Shi W."/>
            <person name="Du L."/>
            <person name="Sun Y."/>
            <person name="Zhan W."/>
            <person name="Jiang J."/>
            <person name="Wang Q."/>
            <person name="Zhang B."/>
            <person name="Ji P."/>
            <person name="Sakyi L.B."/>
            <person name="Cui X."/>
            <person name="Yuan T."/>
            <person name="Jiang B."/>
            <person name="Yang W."/>
            <person name="Lam T.T.-Y."/>
            <person name="Chang Q."/>
            <person name="Ding S."/>
            <person name="Wang X."/>
            <person name="Zhu J."/>
            <person name="Ruan X."/>
            <person name="Zhao L."/>
            <person name="Wei J."/>
            <person name="Que T."/>
            <person name="Du C."/>
            <person name="Cheng J."/>
            <person name="Dai P."/>
            <person name="Han X."/>
            <person name="Huang E."/>
            <person name="Gao Y."/>
            <person name="Liu J."/>
            <person name="Shao H."/>
            <person name="Ye R."/>
            <person name="Li L."/>
            <person name="Wei W."/>
            <person name="Wang X."/>
            <person name="Wang C."/>
            <person name="Huo Q."/>
            <person name="Li W."/>
            <person name="Guo W."/>
            <person name="Chen H."/>
            <person name="Chen S."/>
            <person name="Zhou L."/>
            <person name="Zhou L."/>
            <person name="Ni X."/>
            <person name="Tian J."/>
            <person name="Zhou Y."/>
            <person name="Sheng Y."/>
            <person name="Liu T."/>
            <person name="Pan Y."/>
            <person name="Xia L."/>
            <person name="Li J."/>
            <person name="Zhao F."/>
            <person name="Cao W."/>
        </authorList>
    </citation>
    <scope>NUCLEOTIDE SEQUENCE</scope>
    <source>
        <strain evidence="11">Rsan-2018</strain>
        <tissue evidence="11">Larvae</tissue>
    </source>
</reference>
<dbReference type="PANTHER" id="PTHR24223">
    <property type="entry name" value="ATP-BINDING CASSETTE SUB-FAMILY C"/>
    <property type="match status" value="1"/>
</dbReference>
<dbReference type="VEuPathDB" id="VectorBase:RSAN_033333"/>
<keyword evidence="4" id="KW-0677">Repeat</keyword>
<evidence type="ECO:0000256" key="7">
    <source>
        <dbReference type="ARBA" id="ARBA00022989"/>
    </source>
</evidence>
<dbReference type="GO" id="GO:0016020">
    <property type="term" value="C:membrane"/>
    <property type="evidence" value="ECO:0007669"/>
    <property type="project" value="InterPro"/>
</dbReference>
<dbReference type="GO" id="GO:0012505">
    <property type="term" value="C:endomembrane system"/>
    <property type="evidence" value="ECO:0007669"/>
    <property type="project" value="UniProtKB-SubCell"/>
</dbReference>
<reference evidence="11" key="1">
    <citation type="journal article" date="2020" name="Cell">
        <title>Large-Scale Comparative Analyses of Tick Genomes Elucidate Their Genetic Diversity and Vector Capacities.</title>
        <authorList>
            <consortium name="Tick Genome and Microbiome Consortium (TIGMIC)"/>
            <person name="Jia N."/>
            <person name="Wang J."/>
            <person name="Shi W."/>
            <person name="Du L."/>
            <person name="Sun Y."/>
            <person name="Zhan W."/>
            <person name="Jiang J.F."/>
            <person name="Wang Q."/>
            <person name="Zhang B."/>
            <person name="Ji P."/>
            <person name="Bell-Sakyi L."/>
            <person name="Cui X.M."/>
            <person name="Yuan T.T."/>
            <person name="Jiang B.G."/>
            <person name="Yang W.F."/>
            <person name="Lam T.T."/>
            <person name="Chang Q.C."/>
            <person name="Ding S.J."/>
            <person name="Wang X.J."/>
            <person name="Zhu J.G."/>
            <person name="Ruan X.D."/>
            <person name="Zhao L."/>
            <person name="Wei J.T."/>
            <person name="Ye R.Z."/>
            <person name="Que T.C."/>
            <person name="Du C.H."/>
            <person name="Zhou Y.H."/>
            <person name="Cheng J.X."/>
            <person name="Dai P.F."/>
            <person name="Guo W.B."/>
            <person name="Han X.H."/>
            <person name="Huang E.J."/>
            <person name="Li L.F."/>
            <person name="Wei W."/>
            <person name="Gao Y.C."/>
            <person name="Liu J.Z."/>
            <person name="Shao H.Z."/>
            <person name="Wang X."/>
            <person name="Wang C.C."/>
            <person name="Yang T.C."/>
            <person name="Huo Q.B."/>
            <person name="Li W."/>
            <person name="Chen H.Y."/>
            <person name="Chen S.E."/>
            <person name="Zhou L.G."/>
            <person name="Ni X.B."/>
            <person name="Tian J.H."/>
            <person name="Sheng Y."/>
            <person name="Liu T."/>
            <person name="Pan Y.S."/>
            <person name="Xia L.Y."/>
            <person name="Li J."/>
            <person name="Zhao F."/>
            <person name="Cao W.C."/>
        </authorList>
    </citation>
    <scope>NUCLEOTIDE SEQUENCE</scope>
    <source>
        <strain evidence="11">Rsan-2018</strain>
    </source>
</reference>
<dbReference type="InterPro" id="IPR036640">
    <property type="entry name" value="ABC1_TM_sf"/>
</dbReference>
<gene>
    <name evidence="11" type="ORF">HPB52_021094</name>
</gene>
<keyword evidence="6" id="KW-0067">ATP-binding</keyword>